<name>A0A2H0R197_9BACT</name>
<dbReference type="InterPro" id="IPR000305">
    <property type="entry name" value="GIY-YIG_endonuc"/>
</dbReference>
<evidence type="ECO:0000313" key="5">
    <source>
        <dbReference type="Proteomes" id="UP000230828"/>
    </source>
</evidence>
<sequence>MKKLEIKKQISKLPEAPGVYMFLRGKNPISLKLRGARVLYVGKATSLRDRVKSYFNKNIESTRGPLITKMISEFDDIKYIKTDSVLEALILEANLIKKYQPEANTKEKDNKSFNYVVITNEDFPRVLVMRSREIEKLFNDSKSFSQKNFSITKTFGPFPNGLQLKEAMKIVRKMFPFRDKCTPFLLPSPSQGEGQGVRSKPCFNRQIGLCPGVCTGEITKGEYAKTIKNITLFFESNKDKLIKNLEKQMKGFAKSREFEKAQKIKKTIFTLNHIQDISLLKDDVSRLNLDTKFRIESYDIAHLSGTNVVGVMTVIEDGEVKKSDYRKFSAKGGPAFGGKTVLGNSGVINDTEALLEVLSRRLTHNEWANPNLIVVDGGKAQKNIMEKVLEENKINIPVVSVVKDEKHKPIKILGIEKLQDLKIEKLDLSRGALAKWENQILLANAEAHRFAIGFHKKLRGKIV</sequence>
<feature type="domain" description="UVR" evidence="1">
    <location>
        <begin position="239"/>
        <end position="274"/>
    </location>
</feature>
<dbReference type="PANTHER" id="PTHR30562:SF1">
    <property type="entry name" value="UVRABC SYSTEM PROTEIN C"/>
    <property type="match status" value="1"/>
</dbReference>
<organism evidence="4 5">
    <name type="scientific">Candidatus Zambryskibacteria bacterium CG10_big_fil_rev_8_21_14_0_10_34_34</name>
    <dbReference type="NCBI Taxonomy" id="1975114"/>
    <lineage>
        <taxon>Bacteria</taxon>
        <taxon>Candidatus Zambryskiibacteriota</taxon>
    </lineage>
</organism>
<dbReference type="SUPFAM" id="SSF82771">
    <property type="entry name" value="GIY-YIG endonuclease"/>
    <property type="match status" value="1"/>
</dbReference>
<feature type="domain" description="UvrC family homology region profile" evidence="3">
    <location>
        <begin position="287"/>
        <end position="389"/>
    </location>
</feature>
<evidence type="ECO:0008006" key="6">
    <source>
        <dbReference type="Google" id="ProtNLM"/>
    </source>
</evidence>
<dbReference type="PROSITE" id="PS50164">
    <property type="entry name" value="GIY_YIG"/>
    <property type="match status" value="1"/>
</dbReference>
<feature type="domain" description="GIY-YIG" evidence="2">
    <location>
        <begin position="15"/>
        <end position="105"/>
    </location>
</feature>
<evidence type="ECO:0000259" key="1">
    <source>
        <dbReference type="PROSITE" id="PS50151"/>
    </source>
</evidence>
<dbReference type="SMART" id="SM00465">
    <property type="entry name" value="GIYc"/>
    <property type="match status" value="1"/>
</dbReference>
<dbReference type="InterPro" id="IPR035901">
    <property type="entry name" value="GIY-YIG_endonuc_sf"/>
</dbReference>
<dbReference type="InterPro" id="IPR001162">
    <property type="entry name" value="UvrC_RNase_H_dom"/>
</dbReference>
<dbReference type="GO" id="GO:0009380">
    <property type="term" value="C:excinuclease repair complex"/>
    <property type="evidence" value="ECO:0007669"/>
    <property type="project" value="TreeGrafter"/>
</dbReference>
<dbReference type="Gene3D" id="4.10.860.10">
    <property type="entry name" value="UVR domain"/>
    <property type="match status" value="1"/>
</dbReference>
<evidence type="ECO:0000313" key="4">
    <source>
        <dbReference type="EMBL" id="PIR40036.1"/>
    </source>
</evidence>
<dbReference type="Pfam" id="PF08459">
    <property type="entry name" value="UvrC_RNaseH_dom"/>
    <property type="match status" value="1"/>
</dbReference>
<reference evidence="4 5" key="1">
    <citation type="submission" date="2017-09" db="EMBL/GenBank/DDBJ databases">
        <title>Depth-based differentiation of microbial function through sediment-hosted aquifers and enrichment of novel symbionts in the deep terrestrial subsurface.</title>
        <authorList>
            <person name="Probst A.J."/>
            <person name="Ladd B."/>
            <person name="Jarett J.K."/>
            <person name="Geller-Mcgrath D.E."/>
            <person name="Sieber C.M."/>
            <person name="Emerson J.B."/>
            <person name="Anantharaman K."/>
            <person name="Thomas B.C."/>
            <person name="Malmstrom R."/>
            <person name="Stieglmeier M."/>
            <person name="Klingl A."/>
            <person name="Woyke T."/>
            <person name="Ryan C.M."/>
            <person name="Banfield J.F."/>
        </authorList>
    </citation>
    <scope>NUCLEOTIDE SEQUENCE [LARGE SCALE GENOMIC DNA]</scope>
    <source>
        <strain evidence="4">CG10_big_fil_rev_8_21_14_0_10_34_34</strain>
    </source>
</reference>
<dbReference type="Pfam" id="PF01541">
    <property type="entry name" value="GIY-YIG"/>
    <property type="match status" value="1"/>
</dbReference>
<dbReference type="Proteomes" id="UP000230828">
    <property type="component" value="Unassembled WGS sequence"/>
</dbReference>
<dbReference type="InterPro" id="IPR050066">
    <property type="entry name" value="UvrABC_protein_C"/>
</dbReference>
<proteinExistence type="predicted"/>
<dbReference type="InterPro" id="IPR038476">
    <property type="entry name" value="UvrC_RNase_H_dom_sf"/>
</dbReference>
<dbReference type="Gene3D" id="3.40.1440.10">
    <property type="entry name" value="GIY-YIG endonuclease"/>
    <property type="match status" value="1"/>
</dbReference>
<protein>
    <recommendedName>
        <fullName evidence="6">Excinuclease ABC subunit C</fullName>
    </recommendedName>
</protein>
<dbReference type="InterPro" id="IPR001943">
    <property type="entry name" value="UVR_dom"/>
</dbReference>
<dbReference type="EMBL" id="PCXM01000032">
    <property type="protein sequence ID" value="PIR40036.1"/>
    <property type="molecule type" value="Genomic_DNA"/>
</dbReference>
<dbReference type="CDD" id="cd10434">
    <property type="entry name" value="GIY-YIG_UvrC_Cho"/>
    <property type="match status" value="1"/>
</dbReference>
<dbReference type="GO" id="GO:0009381">
    <property type="term" value="F:excinuclease ABC activity"/>
    <property type="evidence" value="ECO:0007669"/>
    <property type="project" value="InterPro"/>
</dbReference>
<dbReference type="PROSITE" id="PS50165">
    <property type="entry name" value="UVRC"/>
    <property type="match status" value="1"/>
</dbReference>
<dbReference type="GO" id="GO:0006289">
    <property type="term" value="P:nucleotide-excision repair"/>
    <property type="evidence" value="ECO:0007669"/>
    <property type="project" value="InterPro"/>
</dbReference>
<accession>A0A2H0R197</accession>
<comment type="caution">
    <text evidence="4">The sequence shown here is derived from an EMBL/GenBank/DDBJ whole genome shotgun (WGS) entry which is preliminary data.</text>
</comment>
<evidence type="ECO:0000259" key="2">
    <source>
        <dbReference type="PROSITE" id="PS50164"/>
    </source>
</evidence>
<gene>
    <name evidence="4" type="ORF">COV33_01935</name>
</gene>
<evidence type="ECO:0000259" key="3">
    <source>
        <dbReference type="PROSITE" id="PS50165"/>
    </source>
</evidence>
<dbReference type="PROSITE" id="PS50151">
    <property type="entry name" value="UVR"/>
    <property type="match status" value="1"/>
</dbReference>
<dbReference type="PANTHER" id="PTHR30562">
    <property type="entry name" value="UVRC/OXIDOREDUCTASE"/>
    <property type="match status" value="1"/>
</dbReference>
<dbReference type="Gene3D" id="3.30.420.340">
    <property type="entry name" value="UvrC, RNAse H endonuclease domain"/>
    <property type="match status" value="1"/>
</dbReference>
<dbReference type="InterPro" id="IPR036876">
    <property type="entry name" value="UVR_dom_sf"/>
</dbReference>
<dbReference type="SUPFAM" id="SSF46600">
    <property type="entry name" value="C-terminal UvrC-binding domain of UvrB"/>
    <property type="match status" value="1"/>
</dbReference>
<dbReference type="InterPro" id="IPR047296">
    <property type="entry name" value="GIY-YIG_UvrC_Cho"/>
</dbReference>
<dbReference type="AlphaFoldDB" id="A0A2H0R197"/>